<dbReference type="PANTHER" id="PTHR10315">
    <property type="entry name" value="E3 UBIQUITIN PROTEIN LIGASE SIAH"/>
    <property type="match status" value="1"/>
</dbReference>
<dbReference type="GO" id="GO:0008270">
    <property type="term" value="F:zinc ion binding"/>
    <property type="evidence" value="ECO:0007669"/>
    <property type="project" value="UniProtKB-KW"/>
</dbReference>
<dbReference type="AlphaFoldDB" id="A0AA38CE54"/>
<dbReference type="PROSITE" id="PS50089">
    <property type="entry name" value="ZF_RING_2"/>
    <property type="match status" value="1"/>
</dbReference>
<evidence type="ECO:0000259" key="5">
    <source>
        <dbReference type="PROSITE" id="PS50089"/>
    </source>
</evidence>
<accession>A0AA38CE54</accession>
<evidence type="ECO:0000256" key="3">
    <source>
        <dbReference type="ARBA" id="ARBA00022833"/>
    </source>
</evidence>
<keyword evidence="1" id="KW-0479">Metal-binding</keyword>
<evidence type="ECO:0000256" key="2">
    <source>
        <dbReference type="ARBA" id="ARBA00022771"/>
    </source>
</evidence>
<organism evidence="6 7">
    <name type="scientific">Taxus chinensis</name>
    <name type="common">Chinese yew</name>
    <name type="synonym">Taxus wallichiana var. chinensis</name>
    <dbReference type="NCBI Taxonomy" id="29808"/>
    <lineage>
        <taxon>Eukaryota</taxon>
        <taxon>Viridiplantae</taxon>
        <taxon>Streptophyta</taxon>
        <taxon>Embryophyta</taxon>
        <taxon>Tracheophyta</taxon>
        <taxon>Spermatophyta</taxon>
        <taxon>Pinopsida</taxon>
        <taxon>Pinidae</taxon>
        <taxon>Conifers II</taxon>
        <taxon>Cupressales</taxon>
        <taxon>Taxaceae</taxon>
        <taxon>Taxus</taxon>
    </lineage>
</organism>
<sequence>MASCISFEEVIQELSDIIDLSYSAADPVASEFIKDSVTLAIKPAITAASSVCELLECSICTNFMYSPIYQCPNGHTLCFPCKSRVNNRCPICRNELGNIRCLALEK</sequence>
<name>A0AA38CE54_TAXCH</name>
<dbReference type="GO" id="GO:0005737">
    <property type="term" value="C:cytoplasm"/>
    <property type="evidence" value="ECO:0007669"/>
    <property type="project" value="TreeGrafter"/>
</dbReference>
<dbReference type="GO" id="GO:0061630">
    <property type="term" value="F:ubiquitin protein ligase activity"/>
    <property type="evidence" value="ECO:0007669"/>
    <property type="project" value="TreeGrafter"/>
</dbReference>
<dbReference type="InterPro" id="IPR013083">
    <property type="entry name" value="Znf_RING/FYVE/PHD"/>
</dbReference>
<keyword evidence="2 4" id="KW-0863">Zinc-finger</keyword>
<proteinExistence type="predicted"/>
<dbReference type="CDD" id="cd16571">
    <property type="entry name" value="RING-HC_SIAHs"/>
    <property type="match status" value="1"/>
</dbReference>
<comment type="caution">
    <text evidence="6">The sequence shown here is derived from an EMBL/GenBank/DDBJ whole genome shotgun (WGS) entry which is preliminary data.</text>
</comment>
<reference evidence="6 7" key="1">
    <citation type="journal article" date="2021" name="Nat. Plants">
        <title>The Taxus genome provides insights into paclitaxel biosynthesis.</title>
        <authorList>
            <person name="Xiong X."/>
            <person name="Gou J."/>
            <person name="Liao Q."/>
            <person name="Li Y."/>
            <person name="Zhou Q."/>
            <person name="Bi G."/>
            <person name="Li C."/>
            <person name="Du R."/>
            <person name="Wang X."/>
            <person name="Sun T."/>
            <person name="Guo L."/>
            <person name="Liang H."/>
            <person name="Lu P."/>
            <person name="Wu Y."/>
            <person name="Zhang Z."/>
            <person name="Ro D.K."/>
            <person name="Shang Y."/>
            <person name="Huang S."/>
            <person name="Yan J."/>
        </authorList>
    </citation>
    <scope>NUCLEOTIDE SEQUENCE [LARGE SCALE GENOMIC DNA]</scope>
    <source>
        <strain evidence="6">Ta-2019</strain>
    </source>
</reference>
<dbReference type="InterPro" id="IPR001841">
    <property type="entry name" value="Znf_RING"/>
</dbReference>
<dbReference type="Pfam" id="PF21362">
    <property type="entry name" value="Sina_RING"/>
    <property type="match status" value="1"/>
</dbReference>
<evidence type="ECO:0000256" key="1">
    <source>
        <dbReference type="ARBA" id="ARBA00022723"/>
    </source>
</evidence>
<dbReference type="PANTHER" id="PTHR10315:SF117">
    <property type="entry name" value="RING-TYPE E3 UBIQUITIN TRANSFERASE"/>
    <property type="match status" value="1"/>
</dbReference>
<dbReference type="InterPro" id="IPR049548">
    <property type="entry name" value="Sina-like_RING"/>
</dbReference>
<dbReference type="InterPro" id="IPR052088">
    <property type="entry name" value="E3_ubiquitin-ligase_SINA"/>
</dbReference>
<evidence type="ECO:0000313" key="7">
    <source>
        <dbReference type="Proteomes" id="UP000824469"/>
    </source>
</evidence>
<protein>
    <recommendedName>
        <fullName evidence="5">RING-type domain-containing protein</fullName>
    </recommendedName>
</protein>
<dbReference type="Proteomes" id="UP000824469">
    <property type="component" value="Unassembled WGS sequence"/>
</dbReference>
<feature type="domain" description="RING-type" evidence="5">
    <location>
        <begin position="57"/>
        <end position="93"/>
    </location>
</feature>
<feature type="non-terminal residue" evidence="6">
    <location>
        <position position="106"/>
    </location>
</feature>
<dbReference type="SUPFAM" id="SSF57850">
    <property type="entry name" value="RING/U-box"/>
    <property type="match status" value="1"/>
</dbReference>
<evidence type="ECO:0000256" key="4">
    <source>
        <dbReference type="PROSITE-ProRule" id="PRU00175"/>
    </source>
</evidence>
<evidence type="ECO:0000313" key="6">
    <source>
        <dbReference type="EMBL" id="KAH9299601.1"/>
    </source>
</evidence>
<gene>
    <name evidence="6" type="ORF">KI387_031283</name>
</gene>
<dbReference type="EMBL" id="JAHRHJ020000010">
    <property type="protein sequence ID" value="KAH9299601.1"/>
    <property type="molecule type" value="Genomic_DNA"/>
</dbReference>
<dbReference type="Gene3D" id="3.30.40.10">
    <property type="entry name" value="Zinc/RING finger domain, C3HC4 (zinc finger)"/>
    <property type="match status" value="1"/>
</dbReference>
<keyword evidence="7" id="KW-1185">Reference proteome</keyword>
<keyword evidence="3" id="KW-0862">Zinc</keyword>